<gene>
    <name evidence="1" type="ORF">CUN61_05570</name>
</gene>
<protein>
    <submittedName>
        <fullName evidence="1">Uncharacterized protein</fullName>
    </submittedName>
</protein>
<dbReference type="InterPro" id="IPR045646">
    <property type="entry name" value="DUF6402"/>
</dbReference>
<name>A0A4P6FX08_9PSED</name>
<dbReference type="Pfam" id="PF19940">
    <property type="entry name" value="DUF6402"/>
    <property type="match status" value="1"/>
</dbReference>
<dbReference type="AlphaFoldDB" id="A0A4P6FX08"/>
<dbReference type="EMBL" id="CP024767">
    <property type="protein sequence ID" value="QAY83475.1"/>
    <property type="molecule type" value="Genomic_DNA"/>
</dbReference>
<evidence type="ECO:0000313" key="2">
    <source>
        <dbReference type="Proteomes" id="UP000291121"/>
    </source>
</evidence>
<dbReference type="Proteomes" id="UP000291121">
    <property type="component" value="Chromosome"/>
</dbReference>
<organism evidence="1 2">
    <name type="scientific">Pseudomonas arsenicoxydans</name>
    <dbReference type="NCBI Taxonomy" id="702115"/>
    <lineage>
        <taxon>Bacteria</taxon>
        <taxon>Pseudomonadati</taxon>
        <taxon>Pseudomonadota</taxon>
        <taxon>Gammaproteobacteria</taxon>
        <taxon>Pseudomonadales</taxon>
        <taxon>Pseudomonadaceae</taxon>
        <taxon>Pseudomonas</taxon>
    </lineage>
</organism>
<accession>A0A4P6FX08</accession>
<sequence length="331" mass="36919">MTAPAPVTAQLTLSSDTKCVEATVEDFKITDIPGVMSKLGWKESARIMQRWFDGDGFVMSSDEKEGRLALDKITSDKLFGDLDFDWLTSASPHTGVIIDELNAKLSSASQYNEIIGRKNGFPSQLTRGLLQFMTRMRKLGIFDEQNQDLVMGFHDFSGLDAIGLETTTQANFRPIGLTVTEKKDNPMDDVYGALGGFIVKIAITKFSTAPKTKNSAASLRIHEVGCYIRDTYDFLNEDGKDQLLGYWNSEGVVKPDYYEYLSGPASVEREGKKYFKVTNDSFNCYRAQHGRGGDLFVYSNVKKIPTSILIYLSTADFAEYMQKTNRPAVSP</sequence>
<proteinExistence type="predicted"/>
<reference evidence="1 2" key="1">
    <citation type="submission" date="2017-11" db="EMBL/GenBank/DDBJ databases">
        <title>Genome sequence of Pseudomonas arsenicoxydans ACM1.</title>
        <authorList>
            <person name="Nascimento F.X."/>
        </authorList>
    </citation>
    <scope>NUCLEOTIDE SEQUENCE [LARGE SCALE GENOMIC DNA]</scope>
    <source>
        <strain evidence="1 2">ACM1</strain>
    </source>
</reference>
<dbReference type="RefSeq" id="WP_208670843.1">
    <property type="nucleotide sequence ID" value="NZ_CP024767.1"/>
</dbReference>
<keyword evidence="2" id="KW-1185">Reference proteome</keyword>
<evidence type="ECO:0000313" key="1">
    <source>
        <dbReference type="EMBL" id="QAY83475.1"/>
    </source>
</evidence>